<organism evidence="10 11">
    <name type="scientific">Duganella qianjiadongensis</name>
    <dbReference type="NCBI Taxonomy" id="2692176"/>
    <lineage>
        <taxon>Bacteria</taxon>
        <taxon>Pseudomonadati</taxon>
        <taxon>Pseudomonadota</taxon>
        <taxon>Betaproteobacteria</taxon>
        <taxon>Burkholderiales</taxon>
        <taxon>Oxalobacteraceae</taxon>
        <taxon>Telluria group</taxon>
        <taxon>Duganella</taxon>
    </lineage>
</organism>
<evidence type="ECO:0000256" key="4">
    <source>
        <dbReference type="ARBA" id="ARBA00022729"/>
    </source>
</evidence>
<keyword evidence="6 7" id="KW-0408">Iron</keyword>
<keyword evidence="4 8" id="KW-0732">Signal</keyword>
<sequence>MRRTAAQAILLLLTGLTLAACQRQPAAPAAQPAAASELAAIGKLAFFDRSLSASGQQSCASCHSPAHAYGPPNHFAVQPGGADMQEHGKRAVPSLRYLRSVPVWTHTYASSLKDRLEVSDNMPSGGYAWDGRFNRPAEQAAAPLLGADEMANGSAAAVTEKLSRSAYAQRFRAAFGADIFQRPDDALRALGQALERFQFDDASFRPFDSKFDLVLDGKAQFNPQEARGMALFVDPKGGNCASCHLVEQGAAGAHPTLTDYNFQTLGVPRNPEIPANANPAYYDLGLCGPARTDKADNPWYCGMFRTPTLRNVATRQVFFHNGRFHSLEEALRFYVQRDTAPEKWYPQVSGKPHFDDLPEQYQGNVDRRTAPMSNHRGGKPVWSETDIADVVAFLATLNDRDAQPVRTLTHR</sequence>
<dbReference type="InterPro" id="IPR004852">
    <property type="entry name" value="Di-haem_cyt_c_peroxidsae"/>
</dbReference>
<feature type="signal peptide" evidence="8">
    <location>
        <begin position="1"/>
        <end position="19"/>
    </location>
</feature>
<evidence type="ECO:0000256" key="5">
    <source>
        <dbReference type="ARBA" id="ARBA00023002"/>
    </source>
</evidence>
<evidence type="ECO:0000259" key="9">
    <source>
        <dbReference type="PROSITE" id="PS51007"/>
    </source>
</evidence>
<dbReference type="PANTHER" id="PTHR30600:SF10">
    <property type="entry name" value="BLL6722 PROTEIN"/>
    <property type="match status" value="1"/>
</dbReference>
<reference evidence="10 11" key="1">
    <citation type="submission" date="2019-12" db="EMBL/GenBank/DDBJ databases">
        <title>Novel species isolated from a subtropical stream in China.</title>
        <authorList>
            <person name="Lu H."/>
        </authorList>
    </citation>
    <scope>NUCLEOTIDE SEQUENCE [LARGE SCALE GENOMIC DNA]</scope>
    <source>
        <strain evidence="10 11">CY13W</strain>
    </source>
</reference>
<keyword evidence="5" id="KW-0560">Oxidoreductase</keyword>
<keyword evidence="3 7" id="KW-0479">Metal-binding</keyword>
<keyword evidence="11" id="KW-1185">Reference proteome</keyword>
<evidence type="ECO:0000256" key="8">
    <source>
        <dbReference type="SAM" id="SignalP"/>
    </source>
</evidence>
<dbReference type="PROSITE" id="PS51257">
    <property type="entry name" value="PROKAR_LIPOPROTEIN"/>
    <property type="match status" value="1"/>
</dbReference>
<evidence type="ECO:0000256" key="1">
    <source>
        <dbReference type="ARBA" id="ARBA00004196"/>
    </source>
</evidence>
<protein>
    <submittedName>
        <fullName evidence="10">C-type cytochrome</fullName>
    </submittedName>
</protein>
<dbReference type="Gene3D" id="1.10.760.10">
    <property type="entry name" value="Cytochrome c-like domain"/>
    <property type="match status" value="2"/>
</dbReference>
<evidence type="ECO:0000256" key="3">
    <source>
        <dbReference type="ARBA" id="ARBA00022723"/>
    </source>
</evidence>
<proteinExistence type="predicted"/>
<dbReference type="InterPro" id="IPR009056">
    <property type="entry name" value="Cyt_c-like_dom"/>
</dbReference>
<name>A0ABW9VPX1_9BURK</name>
<dbReference type="InterPro" id="IPR036909">
    <property type="entry name" value="Cyt_c-like_dom_sf"/>
</dbReference>
<evidence type="ECO:0000256" key="6">
    <source>
        <dbReference type="ARBA" id="ARBA00023004"/>
    </source>
</evidence>
<evidence type="ECO:0000256" key="7">
    <source>
        <dbReference type="PROSITE-ProRule" id="PRU00433"/>
    </source>
</evidence>
<keyword evidence="2 7" id="KW-0349">Heme</keyword>
<dbReference type="PROSITE" id="PS51007">
    <property type="entry name" value="CYTC"/>
    <property type="match status" value="2"/>
</dbReference>
<feature type="domain" description="Cytochrome c" evidence="9">
    <location>
        <begin position="37"/>
        <end position="149"/>
    </location>
</feature>
<dbReference type="SUPFAM" id="SSF46626">
    <property type="entry name" value="Cytochrome c"/>
    <property type="match status" value="2"/>
</dbReference>
<gene>
    <name evidence="10" type="ORF">GTP27_17890</name>
</gene>
<dbReference type="RefSeq" id="WP_161040516.1">
    <property type="nucleotide sequence ID" value="NZ_WWCM01000014.1"/>
</dbReference>
<evidence type="ECO:0000256" key="2">
    <source>
        <dbReference type="ARBA" id="ARBA00022617"/>
    </source>
</evidence>
<feature type="chain" id="PRO_5046010312" evidence="8">
    <location>
        <begin position="20"/>
        <end position="411"/>
    </location>
</feature>
<dbReference type="InterPro" id="IPR051395">
    <property type="entry name" value="Cytochrome_c_Peroxidase/MauG"/>
</dbReference>
<accession>A0ABW9VPX1</accession>
<comment type="subcellular location">
    <subcellularLocation>
        <location evidence="1">Cell envelope</location>
    </subcellularLocation>
</comment>
<dbReference type="EMBL" id="WWCM01000014">
    <property type="protein sequence ID" value="MYM41191.1"/>
    <property type="molecule type" value="Genomic_DNA"/>
</dbReference>
<dbReference type="Pfam" id="PF03150">
    <property type="entry name" value="CCP_MauG"/>
    <property type="match status" value="1"/>
</dbReference>
<feature type="domain" description="Cytochrome c" evidence="9">
    <location>
        <begin position="223"/>
        <end position="398"/>
    </location>
</feature>
<comment type="caution">
    <text evidence="10">The sequence shown here is derived from an EMBL/GenBank/DDBJ whole genome shotgun (WGS) entry which is preliminary data.</text>
</comment>
<dbReference type="Proteomes" id="UP000478090">
    <property type="component" value="Unassembled WGS sequence"/>
</dbReference>
<evidence type="ECO:0000313" key="11">
    <source>
        <dbReference type="Proteomes" id="UP000478090"/>
    </source>
</evidence>
<evidence type="ECO:0000313" key="10">
    <source>
        <dbReference type="EMBL" id="MYM41191.1"/>
    </source>
</evidence>
<dbReference type="PANTHER" id="PTHR30600">
    <property type="entry name" value="CYTOCHROME C PEROXIDASE-RELATED"/>
    <property type="match status" value="1"/>
</dbReference>